<evidence type="ECO:0000313" key="1">
    <source>
        <dbReference type="EMBL" id="OQX08431.1"/>
    </source>
</evidence>
<accession>A0A1Y1QL89</accession>
<dbReference type="InterPro" id="IPR038718">
    <property type="entry name" value="SNF2-like_sf"/>
</dbReference>
<evidence type="ECO:0000313" key="2">
    <source>
        <dbReference type="Proteomes" id="UP000192491"/>
    </source>
</evidence>
<organism evidence="1 2">
    <name type="scientific">Thiothrix lacustris</name>
    <dbReference type="NCBI Taxonomy" id="525917"/>
    <lineage>
        <taxon>Bacteria</taxon>
        <taxon>Pseudomonadati</taxon>
        <taxon>Pseudomonadota</taxon>
        <taxon>Gammaproteobacteria</taxon>
        <taxon>Thiotrichales</taxon>
        <taxon>Thiotrichaceae</taxon>
        <taxon>Thiothrix</taxon>
    </lineage>
</organism>
<dbReference type="InterPro" id="IPR027417">
    <property type="entry name" value="P-loop_NTPase"/>
</dbReference>
<reference evidence="1 2" key="1">
    <citation type="submission" date="2017-01" db="EMBL/GenBank/DDBJ databases">
        <title>Novel large sulfur bacteria in the metagenomes of groundwater-fed chemosynthetic microbial mats in the Lake Huron basin.</title>
        <authorList>
            <person name="Sharrar A.M."/>
            <person name="Flood B.E."/>
            <person name="Bailey J.V."/>
            <person name="Jones D.S."/>
            <person name="Biddanda B."/>
            <person name="Ruberg S.A."/>
            <person name="Marcus D.N."/>
            <person name="Dick G.J."/>
        </authorList>
    </citation>
    <scope>NUCLEOTIDE SEQUENCE [LARGE SCALE GENOMIC DNA]</scope>
    <source>
        <strain evidence="1">A8</strain>
    </source>
</reference>
<gene>
    <name evidence="1" type="ORF">BWK73_25520</name>
</gene>
<comment type="caution">
    <text evidence="1">The sequence shown here is derived from an EMBL/GenBank/DDBJ whole genome shotgun (WGS) entry which is preliminary data.</text>
</comment>
<dbReference type="AlphaFoldDB" id="A0A1Y1QL89"/>
<dbReference type="Gene3D" id="3.40.50.300">
    <property type="entry name" value="P-loop containing nucleotide triphosphate hydrolases"/>
    <property type="match status" value="1"/>
</dbReference>
<sequence length="475" mass="54715">MFAGMGAGKTGVAGTLFKDLYDRFECNKALVVSTVSNVVATWPLDLQQWGHLKDLTLTTLREPDTKTINKYLDVQWAKKQPKLVAEWTKKHGAGKVPALTKEWRTRWFDKERARWYRAKSKEDTHIHLINAENFALLCAEMDDEHWTYDLVIFDESTLFAGYNSKRFTEFQRIAHLPSRVVLLSGSAFARGSEAVWTQMWLLDGGKRLGTTITEFREKFRKPTRIQHVYEDLPDTMDRVKAAIADICIYIDPTKHMQVCEDIHADKFITLNVKEAKQMQQLEDELFLLLDSGDEIEPANAAVLSNKLRQFANGFMYTDKEGAYSEVHQHKLKLLAEMVDEINAPVIVAYEFKADRERLCKLFPQAKVFDKTQAMVAAWNAGKIPIMLMNPQSAAHGLSLQYGGNHLIWFNPTWSLELTEQLEARIGKVRQAQAGFKRPAYFYRILDPSEQRVLKRIAERQAFQQILHDHIEVEYA</sequence>
<protein>
    <recommendedName>
        <fullName evidence="3">Helicase ATP-binding domain-containing protein</fullName>
    </recommendedName>
</protein>
<dbReference type="EMBL" id="MTEJ01000175">
    <property type="protein sequence ID" value="OQX08431.1"/>
    <property type="molecule type" value="Genomic_DNA"/>
</dbReference>
<name>A0A1Y1QL89_9GAMM</name>
<evidence type="ECO:0008006" key="3">
    <source>
        <dbReference type="Google" id="ProtNLM"/>
    </source>
</evidence>
<dbReference type="SUPFAM" id="SSF52540">
    <property type="entry name" value="P-loop containing nucleoside triphosphate hydrolases"/>
    <property type="match status" value="2"/>
</dbReference>
<dbReference type="Gene3D" id="3.40.50.10810">
    <property type="entry name" value="Tandem AAA-ATPase domain"/>
    <property type="match status" value="1"/>
</dbReference>
<dbReference type="Proteomes" id="UP000192491">
    <property type="component" value="Unassembled WGS sequence"/>
</dbReference>
<proteinExistence type="predicted"/>